<dbReference type="AlphaFoldDB" id="A0A653D9I6"/>
<dbReference type="Proteomes" id="UP000410492">
    <property type="component" value="Unassembled WGS sequence"/>
</dbReference>
<feature type="region of interest" description="Disordered" evidence="1">
    <location>
        <begin position="85"/>
        <end position="112"/>
    </location>
</feature>
<accession>A0A653D9I6</accession>
<evidence type="ECO:0000313" key="2">
    <source>
        <dbReference type="EMBL" id="VEN56798.1"/>
    </source>
</evidence>
<keyword evidence="3" id="KW-1185">Reference proteome</keyword>
<gene>
    <name evidence="2" type="ORF">CALMAC_LOCUS15599</name>
</gene>
<evidence type="ECO:0000256" key="1">
    <source>
        <dbReference type="SAM" id="MobiDB-lite"/>
    </source>
</evidence>
<proteinExistence type="predicted"/>
<sequence length="126" mass="14090">METLKASNRVKFSSMVNLPITDEPSVPPEEISDSETSAVPTLSNDTENQHEDTSKSSCHSVEYAGVTKLRKKNSIIEKLRQLVQPKKSEIDSSTEQRPQNKDERRCTSARKGGFWKSSKLKVPVAN</sequence>
<feature type="region of interest" description="Disordered" evidence="1">
    <location>
        <begin position="1"/>
        <end position="59"/>
    </location>
</feature>
<organism evidence="2 3">
    <name type="scientific">Callosobruchus maculatus</name>
    <name type="common">Southern cowpea weevil</name>
    <name type="synonym">Pulse bruchid</name>
    <dbReference type="NCBI Taxonomy" id="64391"/>
    <lineage>
        <taxon>Eukaryota</taxon>
        <taxon>Metazoa</taxon>
        <taxon>Ecdysozoa</taxon>
        <taxon>Arthropoda</taxon>
        <taxon>Hexapoda</taxon>
        <taxon>Insecta</taxon>
        <taxon>Pterygota</taxon>
        <taxon>Neoptera</taxon>
        <taxon>Endopterygota</taxon>
        <taxon>Coleoptera</taxon>
        <taxon>Polyphaga</taxon>
        <taxon>Cucujiformia</taxon>
        <taxon>Chrysomeloidea</taxon>
        <taxon>Chrysomelidae</taxon>
        <taxon>Bruchinae</taxon>
        <taxon>Bruchini</taxon>
        <taxon>Callosobruchus</taxon>
    </lineage>
</organism>
<protein>
    <submittedName>
        <fullName evidence="2">Uncharacterized protein</fullName>
    </submittedName>
</protein>
<evidence type="ECO:0000313" key="3">
    <source>
        <dbReference type="Proteomes" id="UP000410492"/>
    </source>
</evidence>
<dbReference type="EMBL" id="CAACVG010010849">
    <property type="protein sequence ID" value="VEN56798.1"/>
    <property type="molecule type" value="Genomic_DNA"/>
</dbReference>
<reference evidence="2 3" key="1">
    <citation type="submission" date="2019-01" db="EMBL/GenBank/DDBJ databases">
        <authorList>
            <person name="Sayadi A."/>
        </authorList>
    </citation>
    <scope>NUCLEOTIDE SEQUENCE [LARGE SCALE GENOMIC DNA]</scope>
</reference>
<feature type="compositionally biased region" description="Polar residues" evidence="1">
    <location>
        <begin position="34"/>
        <end position="46"/>
    </location>
</feature>
<name>A0A653D9I6_CALMS</name>